<dbReference type="InterPro" id="IPR051334">
    <property type="entry name" value="SRPK"/>
</dbReference>
<evidence type="ECO:0000256" key="6">
    <source>
        <dbReference type="ARBA" id="ARBA00022840"/>
    </source>
</evidence>
<evidence type="ECO:0000256" key="2">
    <source>
        <dbReference type="ARBA" id="ARBA00022527"/>
    </source>
</evidence>
<protein>
    <recommendedName>
        <fullName evidence="1">non-specific serine/threonine protein kinase</fullName>
        <ecNumber evidence="1">2.7.11.1</ecNumber>
    </recommendedName>
</protein>
<dbReference type="Gene3D" id="3.30.200.20">
    <property type="entry name" value="Phosphorylase Kinase, domain 1"/>
    <property type="match status" value="1"/>
</dbReference>
<feature type="compositionally biased region" description="Basic and acidic residues" evidence="10">
    <location>
        <begin position="301"/>
        <end position="335"/>
    </location>
</feature>
<proteinExistence type="predicted"/>
<keyword evidence="2" id="KW-0723">Serine/threonine-protein kinase</keyword>
<comment type="caution">
    <text evidence="12">The sequence shown here is derived from an EMBL/GenBank/DDBJ whole genome shotgun (WGS) entry which is preliminary data.</text>
</comment>
<sequence>MQESKDLYKFFKYVQKSNKETKKLIIDLDKKYKENSEKISEIEKQKDQEQPGYELILEQVMNKPKKKKKSKRKKKRNQVNHDTNRSSYSSSSRTSDSDVSVSSSKYNVGGYLTVKNGELFHGKYLSICLLGWGAHAIVWLVFDLNTDRFFAMKIIKNDENYIRHAISEIKIHKAIKKVSGTGSKRITNLIDHFVHKHQDRKHYCMIFELCNEKDLFSLIKRYKYQGIPIEIVKEITRQILEGLLFLHTKCKILHTDLKPENIMLYRQIGTLSQKIINKIKNSKENLQTIFQKIHLEQKKWKERNAKKKKEEEKEREMEKENVSERTEKISKKENQENNSQNTGGKEKEVEKTKKENQKPIETETETEKEAGTKENKEEKINENEKEKEIDNLKNSNIIHKEIDLVKIEKKKPEINNISSGTKQIINETIKDTQKDKKNETQKDEKETRTKTLPKKQKEIAIIENTTKENNSKAQVFAKTNIKQSPFKEQGSMKSVKNSNRLQKESRQATKNSEIPKQNIADNDNKGLHQRKMKIQKKNRYTEKNQKNPNQSFKTTIRGTTRILYIPKNYKIYIKKNSNKIIIHNPKYSSKDLLKKSNKNKKTNKNQNKNQNENQNKNQNKNKNQNQNQNKNKGTKTLLKSNSKLKIQEKINDKKKVINVVEKEENEGNEGEKEKEKVGEGGTGIGMVKENPKFIPKIINNQSILDFKKTKKMNFKIVDFGNALFLGTQSKRPIQPVAYRAPEVILGQGFNEKVDIWSLGCIIFELLTGNLLFYPRKSKKYSMEQNHLSLMIKYLGKIPKRVLLQGNKSKKITGVNGEIILNRNIKFNPINSILATKYGFKQENANEIQDFLQCLLAFDKNVRLSARGCLLHPWLKKTKKLN</sequence>
<accession>A0ABQ8X4B4</accession>
<evidence type="ECO:0000256" key="8">
    <source>
        <dbReference type="ARBA" id="ARBA00048679"/>
    </source>
</evidence>
<keyword evidence="3" id="KW-0808">Transferase</keyword>
<comment type="catalytic activity">
    <reaction evidence="8">
        <text>L-seryl-[protein] + ATP = O-phospho-L-seryl-[protein] + ADP + H(+)</text>
        <dbReference type="Rhea" id="RHEA:17989"/>
        <dbReference type="Rhea" id="RHEA-COMP:9863"/>
        <dbReference type="Rhea" id="RHEA-COMP:11604"/>
        <dbReference type="ChEBI" id="CHEBI:15378"/>
        <dbReference type="ChEBI" id="CHEBI:29999"/>
        <dbReference type="ChEBI" id="CHEBI:30616"/>
        <dbReference type="ChEBI" id="CHEBI:83421"/>
        <dbReference type="ChEBI" id="CHEBI:456216"/>
        <dbReference type="EC" id="2.7.11.1"/>
    </reaction>
</comment>
<evidence type="ECO:0000256" key="3">
    <source>
        <dbReference type="ARBA" id="ARBA00022679"/>
    </source>
</evidence>
<feature type="compositionally biased region" description="Low complexity" evidence="10">
    <location>
        <begin position="604"/>
        <end position="644"/>
    </location>
</feature>
<evidence type="ECO:0000256" key="7">
    <source>
        <dbReference type="ARBA" id="ARBA00047899"/>
    </source>
</evidence>
<dbReference type="EC" id="2.7.11.1" evidence="1"/>
<feature type="compositionally biased region" description="Polar residues" evidence="10">
    <location>
        <begin position="491"/>
        <end position="500"/>
    </location>
</feature>
<keyword evidence="5 12" id="KW-0418">Kinase</keyword>
<comment type="catalytic activity">
    <reaction evidence="7">
        <text>L-threonyl-[protein] + ATP = O-phospho-L-threonyl-[protein] + ADP + H(+)</text>
        <dbReference type="Rhea" id="RHEA:46608"/>
        <dbReference type="Rhea" id="RHEA-COMP:11060"/>
        <dbReference type="Rhea" id="RHEA-COMP:11605"/>
        <dbReference type="ChEBI" id="CHEBI:15378"/>
        <dbReference type="ChEBI" id="CHEBI:30013"/>
        <dbReference type="ChEBI" id="CHEBI:30616"/>
        <dbReference type="ChEBI" id="CHEBI:61977"/>
        <dbReference type="ChEBI" id="CHEBI:456216"/>
        <dbReference type="EC" id="2.7.11.1"/>
    </reaction>
</comment>
<dbReference type="PROSITE" id="PS00108">
    <property type="entry name" value="PROTEIN_KINASE_ST"/>
    <property type="match status" value="1"/>
</dbReference>
<dbReference type="InterPro" id="IPR000719">
    <property type="entry name" value="Prot_kinase_dom"/>
</dbReference>
<gene>
    <name evidence="12" type="ORF">M0813_09958</name>
</gene>
<dbReference type="SMART" id="SM00220">
    <property type="entry name" value="S_TKc"/>
    <property type="match status" value="1"/>
</dbReference>
<feature type="compositionally biased region" description="Basic and acidic residues" evidence="10">
    <location>
        <begin position="428"/>
        <end position="458"/>
    </location>
</feature>
<reference evidence="12" key="1">
    <citation type="submission" date="2022-08" db="EMBL/GenBank/DDBJ databases">
        <title>Novel sulfate-reducing endosymbionts in the free-living metamonad Anaeramoeba.</title>
        <authorList>
            <person name="Jerlstrom-Hultqvist J."/>
            <person name="Cepicka I."/>
            <person name="Gallot-Lavallee L."/>
            <person name="Salas-Leiva D."/>
            <person name="Curtis B.A."/>
            <person name="Zahonova K."/>
            <person name="Pipaliya S."/>
            <person name="Dacks J."/>
            <person name="Roger A.J."/>
        </authorList>
    </citation>
    <scope>NUCLEOTIDE SEQUENCE</scope>
    <source>
        <strain evidence="12">Schooner1</strain>
    </source>
</reference>
<feature type="region of interest" description="Disordered" evidence="10">
    <location>
        <begin position="62"/>
        <end position="103"/>
    </location>
</feature>
<dbReference type="EMBL" id="JAOAOG010000336">
    <property type="protein sequence ID" value="KAJ6227376.1"/>
    <property type="molecule type" value="Genomic_DNA"/>
</dbReference>
<evidence type="ECO:0000259" key="11">
    <source>
        <dbReference type="PROSITE" id="PS50011"/>
    </source>
</evidence>
<feature type="binding site" evidence="9">
    <location>
        <position position="153"/>
    </location>
    <ligand>
        <name>ATP</name>
        <dbReference type="ChEBI" id="CHEBI:30616"/>
    </ligand>
</feature>
<feature type="compositionally biased region" description="Low complexity" evidence="10">
    <location>
        <begin position="85"/>
        <end position="103"/>
    </location>
</feature>
<name>A0ABQ8X4B4_9EUKA</name>
<dbReference type="InterPro" id="IPR017441">
    <property type="entry name" value="Protein_kinase_ATP_BS"/>
</dbReference>
<evidence type="ECO:0000256" key="4">
    <source>
        <dbReference type="ARBA" id="ARBA00022741"/>
    </source>
</evidence>
<feature type="compositionally biased region" description="Basic and acidic residues" evidence="10">
    <location>
        <begin position="344"/>
        <end position="391"/>
    </location>
</feature>
<feature type="compositionally biased region" description="Polar residues" evidence="10">
    <location>
        <begin position="508"/>
        <end position="521"/>
    </location>
</feature>
<dbReference type="Pfam" id="PF00069">
    <property type="entry name" value="Pkinase"/>
    <property type="match status" value="2"/>
</dbReference>
<feature type="region of interest" description="Disordered" evidence="10">
    <location>
        <begin position="301"/>
        <end position="394"/>
    </location>
</feature>
<evidence type="ECO:0000256" key="1">
    <source>
        <dbReference type="ARBA" id="ARBA00012513"/>
    </source>
</evidence>
<dbReference type="PROSITE" id="PS00107">
    <property type="entry name" value="PROTEIN_KINASE_ATP"/>
    <property type="match status" value="1"/>
</dbReference>
<feature type="region of interest" description="Disordered" evidence="10">
    <location>
        <begin position="661"/>
        <end position="684"/>
    </location>
</feature>
<dbReference type="PROSITE" id="PS50011">
    <property type="entry name" value="PROTEIN_KINASE_DOM"/>
    <property type="match status" value="1"/>
</dbReference>
<dbReference type="PANTHER" id="PTHR47634:SF9">
    <property type="entry name" value="PROTEIN KINASE DOMAIN-CONTAINING PROTEIN-RELATED"/>
    <property type="match status" value="1"/>
</dbReference>
<keyword evidence="6 9" id="KW-0067">ATP-binding</keyword>
<dbReference type="Gene3D" id="1.10.510.10">
    <property type="entry name" value="Transferase(Phosphotransferase) domain 1"/>
    <property type="match status" value="2"/>
</dbReference>
<feature type="domain" description="Protein kinase" evidence="11">
    <location>
        <begin position="124"/>
        <end position="874"/>
    </location>
</feature>
<keyword evidence="4 9" id="KW-0547">Nucleotide-binding</keyword>
<dbReference type="InterPro" id="IPR011009">
    <property type="entry name" value="Kinase-like_dom_sf"/>
</dbReference>
<dbReference type="InterPro" id="IPR008271">
    <property type="entry name" value="Ser/Thr_kinase_AS"/>
</dbReference>
<feature type="compositionally biased region" description="Basic and acidic residues" evidence="10">
    <location>
        <begin position="669"/>
        <end position="678"/>
    </location>
</feature>
<feature type="compositionally biased region" description="Basic residues" evidence="10">
    <location>
        <begin position="63"/>
        <end position="78"/>
    </location>
</feature>
<keyword evidence="13" id="KW-1185">Reference proteome</keyword>
<evidence type="ECO:0000256" key="9">
    <source>
        <dbReference type="PROSITE-ProRule" id="PRU10141"/>
    </source>
</evidence>
<feature type="region of interest" description="Disordered" evidence="10">
    <location>
        <begin position="479"/>
        <end position="554"/>
    </location>
</feature>
<evidence type="ECO:0000313" key="13">
    <source>
        <dbReference type="Proteomes" id="UP001150062"/>
    </source>
</evidence>
<evidence type="ECO:0000256" key="10">
    <source>
        <dbReference type="SAM" id="MobiDB-lite"/>
    </source>
</evidence>
<dbReference type="Proteomes" id="UP001150062">
    <property type="component" value="Unassembled WGS sequence"/>
</dbReference>
<dbReference type="PANTHER" id="PTHR47634">
    <property type="entry name" value="PROTEIN KINASE DOMAIN-CONTAINING PROTEIN-RELATED"/>
    <property type="match status" value="1"/>
</dbReference>
<feature type="region of interest" description="Disordered" evidence="10">
    <location>
        <begin position="589"/>
        <end position="645"/>
    </location>
</feature>
<organism evidence="12 13">
    <name type="scientific">Anaeramoeba flamelloides</name>
    <dbReference type="NCBI Taxonomy" id="1746091"/>
    <lineage>
        <taxon>Eukaryota</taxon>
        <taxon>Metamonada</taxon>
        <taxon>Anaeramoebidae</taxon>
        <taxon>Anaeramoeba</taxon>
    </lineage>
</organism>
<dbReference type="SUPFAM" id="SSF56112">
    <property type="entry name" value="Protein kinase-like (PK-like)"/>
    <property type="match status" value="1"/>
</dbReference>
<feature type="compositionally biased region" description="Basic residues" evidence="10">
    <location>
        <begin position="527"/>
        <end position="538"/>
    </location>
</feature>
<evidence type="ECO:0000256" key="5">
    <source>
        <dbReference type="ARBA" id="ARBA00022777"/>
    </source>
</evidence>
<dbReference type="GO" id="GO:0016301">
    <property type="term" value="F:kinase activity"/>
    <property type="evidence" value="ECO:0007669"/>
    <property type="project" value="UniProtKB-KW"/>
</dbReference>
<feature type="region of interest" description="Disordered" evidence="10">
    <location>
        <begin position="425"/>
        <end position="458"/>
    </location>
</feature>
<evidence type="ECO:0000313" key="12">
    <source>
        <dbReference type="EMBL" id="KAJ6227376.1"/>
    </source>
</evidence>